<dbReference type="HAMAP" id="MF_01547">
    <property type="entry name" value="RNA_methyltr_E"/>
    <property type="match status" value="1"/>
</dbReference>
<comment type="caution">
    <text evidence="8">The sequence shown here is derived from an EMBL/GenBank/DDBJ whole genome shotgun (WGS) entry which is preliminary data.</text>
</comment>
<keyword evidence="5" id="KW-0963">Cytoplasm</keyword>
<dbReference type="InterPro" id="IPR015507">
    <property type="entry name" value="rRNA-MeTfrase_E"/>
</dbReference>
<evidence type="ECO:0000256" key="3">
    <source>
        <dbReference type="ARBA" id="ARBA00022679"/>
    </source>
</evidence>
<dbReference type="OrthoDB" id="26307at2157"/>
<dbReference type="SUPFAM" id="SSF53335">
    <property type="entry name" value="S-adenosyl-L-methionine-dependent methyltransferases"/>
    <property type="match status" value="1"/>
</dbReference>
<evidence type="ECO:0000256" key="2">
    <source>
        <dbReference type="ARBA" id="ARBA00022603"/>
    </source>
</evidence>
<keyword evidence="4 5" id="KW-0949">S-adenosyl-L-methionine</keyword>
<dbReference type="AlphaFoldDB" id="A0A2V2N6A7"/>
<evidence type="ECO:0000256" key="6">
    <source>
        <dbReference type="PIRSR" id="PIRSR005461-1"/>
    </source>
</evidence>
<evidence type="ECO:0000313" key="9">
    <source>
        <dbReference type="Proteomes" id="UP000245657"/>
    </source>
</evidence>
<evidence type="ECO:0000256" key="5">
    <source>
        <dbReference type="HAMAP-Rule" id="MF_01547"/>
    </source>
</evidence>
<comment type="function">
    <text evidence="5">Specifically methylates the uridine in position 2552 of 23S rRNA at the 2'-O position of the ribose in the fully assembled 50S ribosomal subunit.</text>
</comment>
<dbReference type="GeneID" id="97549389"/>
<evidence type="ECO:0000256" key="4">
    <source>
        <dbReference type="ARBA" id="ARBA00022691"/>
    </source>
</evidence>
<feature type="binding site" evidence="5">
    <location>
        <position position="85"/>
    </location>
    <ligand>
        <name>S-adenosyl-L-methionine</name>
        <dbReference type="ChEBI" id="CHEBI:59789"/>
    </ligand>
</feature>
<dbReference type="Pfam" id="PF01728">
    <property type="entry name" value="FtsJ"/>
    <property type="match status" value="1"/>
</dbReference>
<dbReference type="PANTHER" id="PTHR10920">
    <property type="entry name" value="RIBOSOMAL RNA METHYLTRANSFERASE"/>
    <property type="match status" value="1"/>
</dbReference>
<reference evidence="8 9" key="1">
    <citation type="submission" date="2018-05" db="EMBL/GenBank/DDBJ databases">
        <title>Draft genome of Methanospirillum lacunae Ki8-1.</title>
        <authorList>
            <person name="Dueholm M.S."/>
            <person name="Nielsen P.H."/>
            <person name="Bakmann L.F."/>
            <person name="Otzen D.E."/>
        </authorList>
    </citation>
    <scope>NUCLEOTIDE SEQUENCE [LARGE SCALE GENOMIC DNA]</scope>
    <source>
        <strain evidence="8 9">Ki8-1</strain>
    </source>
</reference>
<organism evidence="8 9">
    <name type="scientific">Methanospirillum lacunae</name>
    <dbReference type="NCBI Taxonomy" id="668570"/>
    <lineage>
        <taxon>Archaea</taxon>
        <taxon>Methanobacteriati</taxon>
        <taxon>Methanobacteriota</taxon>
        <taxon>Stenosarchaea group</taxon>
        <taxon>Methanomicrobia</taxon>
        <taxon>Methanomicrobiales</taxon>
        <taxon>Methanospirillaceae</taxon>
        <taxon>Methanospirillum</taxon>
    </lineage>
</organism>
<feature type="binding site" evidence="5">
    <location>
        <position position="69"/>
    </location>
    <ligand>
        <name>S-adenosyl-L-methionine</name>
        <dbReference type="ChEBI" id="CHEBI:59789"/>
    </ligand>
</feature>
<dbReference type="GO" id="GO:0008650">
    <property type="term" value="F:rRNA (uridine-2'-O-)-methyltransferase activity"/>
    <property type="evidence" value="ECO:0007669"/>
    <property type="project" value="UniProtKB-UniRule"/>
</dbReference>
<evidence type="ECO:0000256" key="1">
    <source>
        <dbReference type="ARBA" id="ARBA00022552"/>
    </source>
</evidence>
<dbReference type="PIRSF" id="PIRSF005461">
    <property type="entry name" value="23S_rRNA_mtase"/>
    <property type="match status" value="1"/>
</dbReference>
<keyword evidence="2 5" id="KW-0489">Methyltransferase</keyword>
<feature type="domain" description="Ribosomal RNA methyltransferase FtsJ" evidence="7">
    <location>
        <begin position="19"/>
        <end position="191"/>
    </location>
</feature>
<dbReference type="RefSeq" id="WP_109967314.1">
    <property type="nucleotide sequence ID" value="NZ_CP176093.1"/>
</dbReference>
<feature type="active site" description="Proton acceptor" evidence="5 6">
    <location>
        <position position="148"/>
    </location>
</feature>
<dbReference type="InterPro" id="IPR002877">
    <property type="entry name" value="RNA_MeTrfase_FtsJ_dom"/>
</dbReference>
<keyword evidence="9" id="KW-1185">Reference proteome</keyword>
<dbReference type="EMBL" id="QGMY01000002">
    <property type="protein sequence ID" value="PWR74035.1"/>
    <property type="molecule type" value="Genomic_DNA"/>
</dbReference>
<name>A0A2V2N6A7_9EURY</name>
<gene>
    <name evidence="5" type="primary">rlmE</name>
    <name evidence="8" type="ORF">DK846_02430</name>
</gene>
<dbReference type="EC" id="2.1.1.166" evidence="5"/>
<comment type="catalytic activity">
    <reaction evidence="5">
        <text>uridine(2552) in 23S rRNA + S-adenosyl-L-methionine = 2'-O-methyluridine(2552) in 23S rRNA + S-adenosyl-L-homocysteine + H(+)</text>
        <dbReference type="Rhea" id="RHEA:42720"/>
        <dbReference type="Rhea" id="RHEA-COMP:10202"/>
        <dbReference type="Rhea" id="RHEA-COMP:10203"/>
        <dbReference type="ChEBI" id="CHEBI:15378"/>
        <dbReference type="ChEBI" id="CHEBI:57856"/>
        <dbReference type="ChEBI" id="CHEBI:59789"/>
        <dbReference type="ChEBI" id="CHEBI:65315"/>
        <dbReference type="ChEBI" id="CHEBI:74478"/>
        <dbReference type="EC" id="2.1.1.166"/>
    </reaction>
</comment>
<comment type="subcellular location">
    <subcellularLocation>
        <location evidence="5">Cytoplasm</location>
    </subcellularLocation>
</comment>
<dbReference type="GO" id="GO:0005737">
    <property type="term" value="C:cytoplasm"/>
    <property type="evidence" value="ECO:0007669"/>
    <property type="project" value="UniProtKB-SubCell"/>
</dbReference>
<dbReference type="Proteomes" id="UP000245657">
    <property type="component" value="Unassembled WGS sequence"/>
</dbReference>
<feature type="binding site" evidence="5">
    <location>
        <position position="53"/>
    </location>
    <ligand>
        <name>S-adenosyl-L-methionine</name>
        <dbReference type="ChEBI" id="CHEBI:59789"/>
    </ligand>
</feature>
<dbReference type="InterPro" id="IPR029063">
    <property type="entry name" value="SAM-dependent_MTases_sf"/>
</dbReference>
<keyword evidence="1 5" id="KW-0698">rRNA processing</keyword>
<dbReference type="Gene3D" id="3.40.50.150">
    <property type="entry name" value="Vaccinia Virus protein VP39"/>
    <property type="match status" value="1"/>
</dbReference>
<sequence length="212" mass="23666">MGSQWGRDKVYQKAMKQGYRSRASFKLKEILERNAVLRPQDNVVDLGAAPGSWLQILKENTSGQIVGIDLNPIQPLEGVITLVGDFSKPTIVARVLDLLPVVNLVVCDASPKLSGHKSYDQARAIDLNKMALDFAIQVLCPGGNLVMKTFQGEDFPWIYRKVKEEFFRVTTHKTHSSRKGSAEIYIIARNFIAGREDLFDAEVQEEVTDSGD</sequence>
<evidence type="ECO:0000313" key="8">
    <source>
        <dbReference type="EMBL" id="PWR74035.1"/>
    </source>
</evidence>
<accession>A0A2V2N6A7</accession>
<proteinExistence type="inferred from homology"/>
<protein>
    <recommendedName>
        <fullName evidence="5">Ribosomal RNA large subunit methyltransferase E</fullName>
        <ecNumber evidence="5">2.1.1.166</ecNumber>
    </recommendedName>
    <alternativeName>
        <fullName evidence="5">23S rRNA Um2552 methyltransferase</fullName>
    </alternativeName>
    <alternativeName>
        <fullName evidence="5">rRNA (uridine-2'-O-)-methyltransferase</fullName>
    </alternativeName>
</protein>
<dbReference type="PANTHER" id="PTHR10920:SF13">
    <property type="entry name" value="PRE-RRNA 2'-O-RIBOSE RNA METHYLTRANSFERASE FTSJ3"/>
    <property type="match status" value="1"/>
</dbReference>
<comment type="similarity">
    <text evidence="5">Belongs to the class I-like SAM-binding methyltransferase superfamily. RNA methyltransferase RlmE family.</text>
</comment>
<feature type="binding site" evidence="5">
    <location>
        <position position="51"/>
    </location>
    <ligand>
        <name>S-adenosyl-L-methionine</name>
        <dbReference type="ChEBI" id="CHEBI:59789"/>
    </ligand>
</feature>
<dbReference type="InterPro" id="IPR050082">
    <property type="entry name" value="RNA_methyltr_RlmE"/>
</dbReference>
<feature type="binding site" evidence="5">
    <location>
        <position position="108"/>
    </location>
    <ligand>
        <name>S-adenosyl-L-methionine</name>
        <dbReference type="ChEBI" id="CHEBI:59789"/>
    </ligand>
</feature>
<evidence type="ECO:0000259" key="7">
    <source>
        <dbReference type="Pfam" id="PF01728"/>
    </source>
</evidence>
<keyword evidence="3 5" id="KW-0808">Transferase</keyword>